<comment type="caution">
    <text evidence="7">The sequence shown here is derived from an EMBL/GenBank/DDBJ whole genome shotgun (WGS) entry which is preliminary data.</text>
</comment>
<comment type="subcellular location">
    <subcellularLocation>
        <location evidence="1">Membrane</location>
        <topology evidence="1">Multi-pass membrane protein</topology>
    </subcellularLocation>
</comment>
<feature type="transmembrane region" description="Helical" evidence="5">
    <location>
        <begin position="271"/>
        <end position="294"/>
    </location>
</feature>
<evidence type="ECO:0000256" key="3">
    <source>
        <dbReference type="ARBA" id="ARBA00022989"/>
    </source>
</evidence>
<keyword evidence="4 5" id="KW-0472">Membrane</keyword>
<keyword evidence="8" id="KW-1185">Reference proteome</keyword>
<dbReference type="Pfam" id="PF07690">
    <property type="entry name" value="MFS_1"/>
    <property type="match status" value="1"/>
</dbReference>
<dbReference type="FunFam" id="1.20.1250.20:FF:000941">
    <property type="entry name" value="Uncharacterized protein"/>
    <property type="match status" value="1"/>
</dbReference>
<name>A0AAV5V7V2_9BILA</name>
<dbReference type="PANTHER" id="PTHR11662">
    <property type="entry name" value="SOLUTE CARRIER FAMILY 17"/>
    <property type="match status" value="1"/>
</dbReference>
<dbReference type="GO" id="GO:0022857">
    <property type="term" value="F:transmembrane transporter activity"/>
    <property type="evidence" value="ECO:0007669"/>
    <property type="project" value="InterPro"/>
</dbReference>
<feature type="transmembrane region" description="Helical" evidence="5">
    <location>
        <begin position="114"/>
        <end position="134"/>
    </location>
</feature>
<gene>
    <name evidence="7" type="ORF">PFISCL1PPCAC_6570</name>
</gene>
<evidence type="ECO:0000259" key="6">
    <source>
        <dbReference type="PROSITE" id="PS50850"/>
    </source>
</evidence>
<dbReference type="Proteomes" id="UP001432322">
    <property type="component" value="Unassembled WGS sequence"/>
</dbReference>
<organism evidence="7 8">
    <name type="scientific">Pristionchus fissidentatus</name>
    <dbReference type="NCBI Taxonomy" id="1538716"/>
    <lineage>
        <taxon>Eukaryota</taxon>
        <taxon>Metazoa</taxon>
        <taxon>Ecdysozoa</taxon>
        <taxon>Nematoda</taxon>
        <taxon>Chromadorea</taxon>
        <taxon>Rhabditida</taxon>
        <taxon>Rhabditina</taxon>
        <taxon>Diplogasteromorpha</taxon>
        <taxon>Diplogasteroidea</taxon>
        <taxon>Neodiplogasteridae</taxon>
        <taxon>Pristionchus</taxon>
    </lineage>
</organism>
<dbReference type="InterPro" id="IPR050382">
    <property type="entry name" value="MFS_Na/Anion_cotransporter"/>
</dbReference>
<evidence type="ECO:0000313" key="8">
    <source>
        <dbReference type="Proteomes" id="UP001432322"/>
    </source>
</evidence>
<dbReference type="SUPFAM" id="SSF103473">
    <property type="entry name" value="MFS general substrate transporter"/>
    <property type="match status" value="1"/>
</dbReference>
<feature type="transmembrane region" description="Helical" evidence="5">
    <location>
        <begin position="175"/>
        <end position="195"/>
    </location>
</feature>
<sequence>MSTTAAAINSPLLSIHSHRLKILLLIMFGMCSAICMRLNLSMAIVCMVKPSGSVQTNLNISVPQGCVAQTGVEYAGDVEWSSSMQSMLFSAAYYGSLFTSPIAGRLADKHGPKLTFMLCMLPYTVGTYITPLLARSSYTAIWIDRFIMGVGDGFLIPSMGAIISRWFPASERSTVAVFSSSGFQLASLVSTSVSASLCKTSWGWPSIFYVFASSGLAWMILWCVFVSNTPTESRWASVVEKQFLEGKVAKRATKQVRVPYRHIIFSPCTNTVYFCFFANNFGTGVMTALLPSYFKEHLYLPLNKVSLYTTVYYICQLLAKFGGGMVSDYLNNTNKLTFTNTAKLMQGAGSYITLFALAGLAFLPSCEDPWWSLIFLGFFGLGASMTYSGFFASLVSVAPPYAGTVIAVAMIYANIGSLLGPMMVGVIGHVTGNSPMKWIYVFLLGGILMAVSATTYLIWGSADVQPWGTVEANTIDKDESSDKESSERGEDIAGYTRFKDSKF</sequence>
<dbReference type="InterPro" id="IPR011701">
    <property type="entry name" value="MFS"/>
</dbReference>
<evidence type="ECO:0000256" key="4">
    <source>
        <dbReference type="ARBA" id="ARBA00023136"/>
    </source>
</evidence>
<evidence type="ECO:0000313" key="7">
    <source>
        <dbReference type="EMBL" id="GMT15273.1"/>
    </source>
</evidence>
<feature type="transmembrane region" description="Helical" evidence="5">
    <location>
        <begin position="20"/>
        <end position="40"/>
    </location>
</feature>
<feature type="transmembrane region" description="Helical" evidence="5">
    <location>
        <begin position="438"/>
        <end position="459"/>
    </location>
</feature>
<feature type="transmembrane region" description="Helical" evidence="5">
    <location>
        <begin position="401"/>
        <end position="426"/>
    </location>
</feature>
<feature type="transmembrane region" description="Helical" evidence="5">
    <location>
        <begin position="344"/>
        <end position="363"/>
    </location>
</feature>
<reference evidence="7" key="1">
    <citation type="submission" date="2023-10" db="EMBL/GenBank/DDBJ databases">
        <title>Genome assembly of Pristionchus species.</title>
        <authorList>
            <person name="Yoshida K."/>
            <person name="Sommer R.J."/>
        </authorList>
    </citation>
    <scope>NUCLEOTIDE SEQUENCE</scope>
    <source>
        <strain evidence="7">RS5133</strain>
    </source>
</reference>
<feature type="transmembrane region" description="Helical" evidence="5">
    <location>
        <begin position="207"/>
        <end position="226"/>
    </location>
</feature>
<evidence type="ECO:0000256" key="5">
    <source>
        <dbReference type="SAM" id="Phobius"/>
    </source>
</evidence>
<dbReference type="InterPro" id="IPR036259">
    <property type="entry name" value="MFS_trans_sf"/>
</dbReference>
<dbReference type="Gene3D" id="1.20.1250.20">
    <property type="entry name" value="MFS general substrate transporter like domains"/>
    <property type="match status" value="2"/>
</dbReference>
<keyword evidence="3 5" id="KW-1133">Transmembrane helix</keyword>
<feature type="transmembrane region" description="Helical" evidence="5">
    <location>
        <begin position="146"/>
        <end position="163"/>
    </location>
</feature>
<feature type="transmembrane region" description="Helical" evidence="5">
    <location>
        <begin position="370"/>
        <end position="395"/>
    </location>
</feature>
<evidence type="ECO:0000256" key="2">
    <source>
        <dbReference type="ARBA" id="ARBA00022692"/>
    </source>
</evidence>
<dbReference type="PROSITE" id="PS50850">
    <property type="entry name" value="MFS"/>
    <property type="match status" value="1"/>
</dbReference>
<keyword evidence="2 5" id="KW-0812">Transmembrane</keyword>
<dbReference type="PANTHER" id="PTHR11662:SF405">
    <property type="entry name" value="PROTEIN CBG12249"/>
    <property type="match status" value="1"/>
</dbReference>
<dbReference type="AlphaFoldDB" id="A0AAV5V7V2"/>
<evidence type="ECO:0000256" key="1">
    <source>
        <dbReference type="ARBA" id="ARBA00004141"/>
    </source>
</evidence>
<dbReference type="GO" id="GO:0016020">
    <property type="term" value="C:membrane"/>
    <property type="evidence" value="ECO:0007669"/>
    <property type="project" value="UniProtKB-SubCell"/>
</dbReference>
<protein>
    <recommendedName>
        <fullName evidence="6">Major facilitator superfamily (MFS) profile domain-containing protein</fullName>
    </recommendedName>
</protein>
<dbReference type="FunFam" id="1.20.1250.20:FF:000355">
    <property type="entry name" value="SLC (SoLute Carrier) homolog"/>
    <property type="match status" value="1"/>
</dbReference>
<dbReference type="GO" id="GO:0006820">
    <property type="term" value="P:monoatomic anion transport"/>
    <property type="evidence" value="ECO:0007669"/>
    <property type="project" value="TreeGrafter"/>
</dbReference>
<feature type="domain" description="Major facilitator superfamily (MFS) profile" evidence="6">
    <location>
        <begin position="45"/>
        <end position="464"/>
    </location>
</feature>
<dbReference type="InterPro" id="IPR020846">
    <property type="entry name" value="MFS_dom"/>
</dbReference>
<dbReference type="EMBL" id="BTSY01000002">
    <property type="protein sequence ID" value="GMT15273.1"/>
    <property type="molecule type" value="Genomic_DNA"/>
</dbReference>
<accession>A0AAV5V7V2</accession>
<proteinExistence type="predicted"/>